<name>A0A8T1U8Z7_9STRA</name>
<dbReference type="InterPro" id="IPR018570">
    <property type="entry name" value="Phytotoxin_PcF"/>
</dbReference>
<evidence type="ECO:0000313" key="2">
    <source>
        <dbReference type="EMBL" id="KAG6955395.1"/>
    </source>
</evidence>
<dbReference type="VEuPathDB" id="FungiDB:PC110_g18681"/>
<accession>A0A8T1U8Z7</accession>
<reference evidence="2" key="1">
    <citation type="submission" date="2021-01" db="EMBL/GenBank/DDBJ databases">
        <title>Phytophthora aleatoria, a newly-described species from Pinus radiata is distinct from Phytophthora cactorum isolates based on comparative genomics.</title>
        <authorList>
            <person name="Mcdougal R."/>
            <person name="Panda P."/>
            <person name="Williams N."/>
            <person name="Studholme D.J."/>
        </authorList>
    </citation>
    <scope>NUCLEOTIDE SEQUENCE</scope>
    <source>
        <strain evidence="2">NZFS 3830</strain>
    </source>
</reference>
<sequence>MSVALVSEYDTERVVETVAVIGRASENPLSAEACLRIDFANTNCDDPEHVRALRATNRWSWNKSLVSREIVYENFSLKTGNSNSSEPSAAEGCALITSPHNGIISECSSRQEGDFYACCRQSCNTGNPCKVE</sequence>
<protein>
    <recommendedName>
        <fullName evidence="1">Phytotoxin PcF domain-containing protein</fullName>
    </recommendedName>
</protein>
<feature type="domain" description="Phytotoxin PcF" evidence="1">
    <location>
        <begin position="90"/>
        <end position="126"/>
    </location>
</feature>
<dbReference type="Pfam" id="PF09461">
    <property type="entry name" value="PcF"/>
    <property type="match status" value="1"/>
</dbReference>
<proteinExistence type="predicted"/>
<organism evidence="2 3">
    <name type="scientific">Phytophthora cactorum</name>
    <dbReference type="NCBI Taxonomy" id="29920"/>
    <lineage>
        <taxon>Eukaryota</taxon>
        <taxon>Sar</taxon>
        <taxon>Stramenopiles</taxon>
        <taxon>Oomycota</taxon>
        <taxon>Peronosporomycetes</taxon>
        <taxon>Peronosporales</taxon>
        <taxon>Peronosporaceae</taxon>
        <taxon>Phytophthora</taxon>
    </lineage>
</organism>
<dbReference type="AlphaFoldDB" id="A0A8T1U8Z7"/>
<gene>
    <name evidence="2" type="ORF">JG687_00011233</name>
</gene>
<evidence type="ECO:0000259" key="1">
    <source>
        <dbReference type="Pfam" id="PF09461"/>
    </source>
</evidence>
<dbReference type="Proteomes" id="UP000688947">
    <property type="component" value="Unassembled WGS sequence"/>
</dbReference>
<evidence type="ECO:0000313" key="3">
    <source>
        <dbReference type="Proteomes" id="UP000688947"/>
    </source>
</evidence>
<comment type="caution">
    <text evidence="2">The sequence shown here is derived from an EMBL/GenBank/DDBJ whole genome shotgun (WGS) entry which is preliminary data.</text>
</comment>
<dbReference type="EMBL" id="JAENGZ010000677">
    <property type="protein sequence ID" value="KAG6955395.1"/>
    <property type="molecule type" value="Genomic_DNA"/>
</dbReference>